<evidence type="ECO:0000313" key="3">
    <source>
        <dbReference type="Proteomes" id="UP000031975"/>
    </source>
</evidence>
<dbReference type="AlphaFoldDB" id="A0A0C2W655"/>
<feature type="transmembrane region" description="Helical" evidence="1">
    <location>
        <begin position="37"/>
        <end position="59"/>
    </location>
</feature>
<comment type="caution">
    <text evidence="2">The sequence shown here is derived from an EMBL/GenBank/DDBJ whole genome shotgun (WGS) entry which is preliminary data.</text>
</comment>
<sequence>MNIMNIFKNITIFGSLSNHLEKVTKFFKGEITDAGPYVLLAISAALALGLIACGLAYMYNSRKKNLDATEILKKTLIGLFIGSICSILGWGLWLSI</sequence>
<name>A0A0C2W655_MYCCA</name>
<dbReference type="Proteomes" id="UP000031975">
    <property type="component" value="Unassembled WGS sequence"/>
</dbReference>
<reference evidence="2 3" key="1">
    <citation type="submission" date="2015-01" db="EMBL/GenBank/DDBJ databases">
        <title>Draft Genome Sequence of Mycoplasma capricolum subsp. capricolum str. GM508D.</title>
        <authorList>
            <person name="Calcutt M.J."/>
            <person name="Foecking M.F."/>
        </authorList>
    </citation>
    <scope>NUCLEOTIDE SEQUENCE [LARGE SCALE GENOMIC DNA]</scope>
    <source>
        <strain evidence="2 3">GM508D</strain>
    </source>
</reference>
<keyword evidence="1" id="KW-1133">Transmembrane helix</keyword>
<keyword evidence="1" id="KW-0472">Membrane</keyword>
<accession>A0A0C2W655</accession>
<keyword evidence="1" id="KW-0812">Transmembrane</keyword>
<protein>
    <submittedName>
        <fullName evidence="2">Membrane protein</fullName>
    </submittedName>
</protein>
<organism evidence="2 3">
    <name type="scientific">Mycoplasma capricolum subsp. capricolum</name>
    <dbReference type="NCBI Taxonomy" id="40479"/>
    <lineage>
        <taxon>Bacteria</taxon>
        <taxon>Bacillati</taxon>
        <taxon>Mycoplasmatota</taxon>
        <taxon>Mollicutes</taxon>
        <taxon>Mycoplasmataceae</taxon>
        <taxon>Mycoplasma</taxon>
    </lineage>
</organism>
<dbReference type="RefSeq" id="WP_041159690.1">
    <property type="nucleotide sequence ID" value="NZ_JXQB01000001.1"/>
</dbReference>
<dbReference type="EMBL" id="JXQB01000001">
    <property type="protein sequence ID" value="KIM13777.1"/>
    <property type="molecule type" value="Genomic_DNA"/>
</dbReference>
<proteinExistence type="predicted"/>
<evidence type="ECO:0000313" key="2">
    <source>
        <dbReference type="EMBL" id="KIM13777.1"/>
    </source>
</evidence>
<evidence type="ECO:0000256" key="1">
    <source>
        <dbReference type="SAM" id="Phobius"/>
    </source>
</evidence>
<feature type="transmembrane region" description="Helical" evidence="1">
    <location>
        <begin position="71"/>
        <end position="93"/>
    </location>
</feature>
<gene>
    <name evidence="2" type="ORF">MCGM508_01635</name>
</gene>